<dbReference type="AlphaFoldDB" id="U4T288"/>
<keyword evidence="1" id="KW-0732">Signal</keyword>
<evidence type="ECO:0000313" key="3">
    <source>
        <dbReference type="Proteomes" id="UP000016761"/>
    </source>
</evidence>
<evidence type="ECO:0008006" key="4">
    <source>
        <dbReference type="Google" id="ProtNLM"/>
    </source>
</evidence>
<dbReference type="eggNOG" id="ENOG5032ZRV">
    <property type="taxonomic scope" value="Bacteria"/>
</dbReference>
<dbReference type="RefSeq" id="WP_021815329.1">
    <property type="nucleotide sequence ID" value="NZ_AUSW01000035.1"/>
</dbReference>
<dbReference type="PROSITE" id="PS51257">
    <property type="entry name" value="PROKAR_LIPOPROTEIN"/>
    <property type="match status" value="1"/>
</dbReference>
<gene>
    <name evidence="2" type="ORF">M917_2718</name>
</gene>
<keyword evidence="3" id="KW-1185">Reference proteome</keyword>
<sequence>MNNRLALFFMGLFSLLFISACQTPAMTSEQSDATYPSKSVEILAKECLAKGGKYTKEGRLQAYRCVQQFSDAGKSCSNSSECQGKCTNSDTAIEAGTANVKGTCAANDSPFGCSQTIEGGVAKGFLCVD</sequence>
<dbReference type="STRING" id="1354303.M917_2718"/>
<dbReference type="OrthoDB" id="8592692at2"/>
<comment type="caution">
    <text evidence="2">The sequence shown here is derived from an EMBL/GenBank/DDBJ whole genome shotgun (WGS) entry which is preliminary data.</text>
</comment>
<evidence type="ECO:0000256" key="1">
    <source>
        <dbReference type="SAM" id="SignalP"/>
    </source>
</evidence>
<dbReference type="Proteomes" id="UP000016761">
    <property type="component" value="Unassembled WGS sequence"/>
</dbReference>
<name>U4T288_9GAMM</name>
<protein>
    <recommendedName>
        <fullName evidence="4">Lipoprotein</fullName>
    </recommendedName>
</protein>
<reference evidence="2 3" key="1">
    <citation type="journal article" date="2013" name="Genome Announc.">
        <title>Draft Genome Sequence of Psychrobacter aquaticus Strain CMS 56T, Isolated from a Cyanobacterial Mat Sample Collected from Water Bodies in the McMurdo Dry Valley Region of Antarctica.</title>
        <authorList>
            <person name="Reddy G.S."/>
            <person name="Ara S."/>
            <person name="Singh A."/>
            <person name="Kumar Pinnaka A."/>
            <person name="Shivaji S."/>
        </authorList>
    </citation>
    <scope>NUCLEOTIDE SEQUENCE [LARGE SCALE GENOMIC DNA]</scope>
    <source>
        <strain evidence="2 3">CMS 56</strain>
    </source>
</reference>
<feature type="chain" id="PRO_5004655200" description="Lipoprotein" evidence="1">
    <location>
        <begin position="21"/>
        <end position="129"/>
    </location>
</feature>
<dbReference type="PATRIC" id="fig|1354303.4.peg.2676"/>
<accession>U4T288</accession>
<proteinExistence type="predicted"/>
<evidence type="ECO:0000313" key="2">
    <source>
        <dbReference type="EMBL" id="ERL54570.1"/>
    </source>
</evidence>
<dbReference type="EMBL" id="AUSW01000035">
    <property type="protein sequence ID" value="ERL54570.1"/>
    <property type="molecule type" value="Genomic_DNA"/>
</dbReference>
<feature type="signal peptide" evidence="1">
    <location>
        <begin position="1"/>
        <end position="20"/>
    </location>
</feature>
<organism evidence="2 3">
    <name type="scientific">Psychrobacter aquaticus CMS 56</name>
    <dbReference type="NCBI Taxonomy" id="1354303"/>
    <lineage>
        <taxon>Bacteria</taxon>
        <taxon>Pseudomonadati</taxon>
        <taxon>Pseudomonadota</taxon>
        <taxon>Gammaproteobacteria</taxon>
        <taxon>Moraxellales</taxon>
        <taxon>Moraxellaceae</taxon>
        <taxon>Psychrobacter</taxon>
    </lineage>
</organism>